<comment type="caution">
    <text evidence="2">The sequence shown here is derived from an EMBL/GenBank/DDBJ whole genome shotgun (WGS) entry which is preliminary data.</text>
</comment>
<gene>
    <name evidence="2" type="ORF">RGQ29_028245</name>
</gene>
<proteinExistence type="predicted"/>
<dbReference type="AlphaFoldDB" id="A0AAN7ILK8"/>
<dbReference type="Proteomes" id="UP001324115">
    <property type="component" value="Unassembled WGS sequence"/>
</dbReference>
<dbReference type="PANTHER" id="PTHR36617:SF15">
    <property type="entry name" value="REVERSE TRANSCRIPTASE ZINC-BINDING DOMAIN-CONTAINING PROTEIN"/>
    <property type="match status" value="1"/>
</dbReference>
<protein>
    <recommendedName>
        <fullName evidence="1">Reverse transcriptase zinc-binding domain-containing protein</fullName>
    </recommendedName>
</protein>
<keyword evidence="3" id="KW-1185">Reference proteome</keyword>
<organism evidence="2 3">
    <name type="scientific">Quercus rubra</name>
    <name type="common">Northern red oak</name>
    <name type="synonym">Quercus borealis</name>
    <dbReference type="NCBI Taxonomy" id="3512"/>
    <lineage>
        <taxon>Eukaryota</taxon>
        <taxon>Viridiplantae</taxon>
        <taxon>Streptophyta</taxon>
        <taxon>Embryophyta</taxon>
        <taxon>Tracheophyta</taxon>
        <taxon>Spermatophyta</taxon>
        <taxon>Magnoliopsida</taxon>
        <taxon>eudicotyledons</taxon>
        <taxon>Gunneridae</taxon>
        <taxon>Pentapetalae</taxon>
        <taxon>rosids</taxon>
        <taxon>fabids</taxon>
        <taxon>Fagales</taxon>
        <taxon>Fagaceae</taxon>
        <taxon>Quercus</taxon>
    </lineage>
</organism>
<name>A0AAN7ILK8_QUERU</name>
<accession>A0AAN7ILK8</accession>
<sequence>MGFKDLALFNDALLAKQAWRLLQNQNSLFYRLFKSKFFSDCSILEASNSYSGSYAWHSILKGRDVLLKGARWRVGSGESISVWLDAWLPSLEHPQIQSHIVEGFEDIKVKDLIDPETHSWDDNLIQGLFNNQEVNLIKSIPLCTTTVVDTLTWPFNASGSYTVKSGYKFLAKYELQNQSLADLDQNNDLWKLIWGLDVPNKIKNFVWRSSRDAILVKKNLKKRKILNDDKCEQCGQAEESVLHAIWECSKLSPIWDVIPDFTCHQSRSFADTKDLLLYVSNAGSKVDLLVLIMWNIWYRRNQLRLNKDNPISQVLQTSQRCLLDYQK</sequence>
<feature type="domain" description="Reverse transcriptase zinc-binding" evidence="1">
    <location>
        <begin position="161"/>
        <end position="255"/>
    </location>
</feature>
<evidence type="ECO:0000259" key="1">
    <source>
        <dbReference type="Pfam" id="PF13966"/>
    </source>
</evidence>
<reference evidence="2 3" key="1">
    <citation type="journal article" date="2023" name="G3 (Bethesda)">
        <title>A haplotype-resolved chromosome-scale genome for Quercus rubra L. provides insights into the genetics of adaptive traits for red oak species.</title>
        <authorList>
            <person name="Kapoor B."/>
            <person name="Jenkins J."/>
            <person name="Schmutz J."/>
            <person name="Zhebentyayeva T."/>
            <person name="Kuelheim C."/>
            <person name="Coggeshall M."/>
            <person name="Heim C."/>
            <person name="Lasky J.R."/>
            <person name="Leites L."/>
            <person name="Islam-Faridi N."/>
            <person name="Romero-Severson J."/>
            <person name="DeLeo V.L."/>
            <person name="Lucas S.M."/>
            <person name="Lazic D."/>
            <person name="Gailing O."/>
            <person name="Carlson J."/>
            <person name="Staton M."/>
        </authorList>
    </citation>
    <scope>NUCLEOTIDE SEQUENCE [LARGE SCALE GENOMIC DNA]</scope>
    <source>
        <strain evidence="2">Pseudo-F2</strain>
    </source>
</reference>
<dbReference type="InterPro" id="IPR026960">
    <property type="entry name" value="RVT-Znf"/>
</dbReference>
<dbReference type="EMBL" id="JAXUIC010000008">
    <property type="protein sequence ID" value="KAK4578033.1"/>
    <property type="molecule type" value="Genomic_DNA"/>
</dbReference>
<dbReference type="PANTHER" id="PTHR36617">
    <property type="entry name" value="PROTEIN, PUTATIVE-RELATED"/>
    <property type="match status" value="1"/>
</dbReference>
<dbReference type="Pfam" id="PF13966">
    <property type="entry name" value="zf-RVT"/>
    <property type="match status" value="1"/>
</dbReference>
<evidence type="ECO:0000313" key="2">
    <source>
        <dbReference type="EMBL" id="KAK4578033.1"/>
    </source>
</evidence>
<evidence type="ECO:0000313" key="3">
    <source>
        <dbReference type="Proteomes" id="UP001324115"/>
    </source>
</evidence>